<reference evidence="2" key="1">
    <citation type="journal article" date="2020" name="Fungal Divers.">
        <title>Resolving the Mortierellaceae phylogeny through synthesis of multi-gene phylogenetics and phylogenomics.</title>
        <authorList>
            <person name="Vandepol N."/>
            <person name="Liber J."/>
            <person name="Desiro A."/>
            <person name="Na H."/>
            <person name="Kennedy M."/>
            <person name="Barry K."/>
            <person name="Grigoriev I.V."/>
            <person name="Miller A.N."/>
            <person name="O'Donnell K."/>
            <person name="Stajich J.E."/>
            <person name="Bonito G."/>
        </authorList>
    </citation>
    <scope>NUCLEOTIDE SEQUENCE</scope>
    <source>
        <strain evidence="2">BC1065</strain>
    </source>
</reference>
<name>A0A9P6PSS0_9FUNG</name>
<feature type="compositionally biased region" description="Acidic residues" evidence="1">
    <location>
        <begin position="623"/>
        <end position="634"/>
    </location>
</feature>
<accession>A0A9P6PSS0</accession>
<feature type="region of interest" description="Disordered" evidence="1">
    <location>
        <begin position="623"/>
        <end position="654"/>
    </location>
</feature>
<organism evidence="2 3">
    <name type="scientific">Actinomortierella ambigua</name>
    <dbReference type="NCBI Taxonomy" id="1343610"/>
    <lineage>
        <taxon>Eukaryota</taxon>
        <taxon>Fungi</taxon>
        <taxon>Fungi incertae sedis</taxon>
        <taxon>Mucoromycota</taxon>
        <taxon>Mortierellomycotina</taxon>
        <taxon>Mortierellomycetes</taxon>
        <taxon>Mortierellales</taxon>
        <taxon>Mortierellaceae</taxon>
        <taxon>Actinomortierella</taxon>
    </lineage>
</organism>
<keyword evidence="3" id="KW-1185">Reference proteome</keyword>
<comment type="caution">
    <text evidence="2">The sequence shown here is derived from an EMBL/GenBank/DDBJ whole genome shotgun (WGS) entry which is preliminary data.</text>
</comment>
<evidence type="ECO:0000256" key="1">
    <source>
        <dbReference type="SAM" id="MobiDB-lite"/>
    </source>
</evidence>
<dbReference type="EMBL" id="JAAAJB010000761">
    <property type="protein sequence ID" value="KAG0251346.1"/>
    <property type="molecule type" value="Genomic_DNA"/>
</dbReference>
<evidence type="ECO:0000313" key="3">
    <source>
        <dbReference type="Proteomes" id="UP000807716"/>
    </source>
</evidence>
<sequence length="771" mass="83514">PPLASVLYSALNTLIEQSGLADMTVSSILTTEGITLDPSVRAEPKAAAPTGRPGGQTLMSMDLKAGRLAVLVLGQFAQLIQRLATRDVGQVVGTSNEPRDYSRFPHSSSWLRALWEALWEPLQLGTVERAQRQVAAAEGAGFVASLTCLLETLRSLPLPLPAVNWFPLLNQLVALEPRLLVATVRFASRHAMTSTSLMEYLVLVLANFKTVMVGHGDVVVVRADLEQAARELLVGEEGLGRLLALAGLPWLDHRSSGGKDGTARQGRPKDRVAAELAKVRGLDTFAKRVHLPISRAFELVESAIRLLFPTHKSGSESAANMEDREVLQLILLDTLQHHLPKPRALTAGSGGSVVKTSMGKTAAEESLAAVSGGGGSSSTTLVHDLRALLTQVYYQFKVIDDHVVSSERVLRRLANLSFMSISHLDAMPCSSSSGSTAEAVATMTMVEEAKHILKDAIGLASLYRAGLLTASQENRMITVAQKAVVLLSHDHLEDSEKATVQELVEMAFSVLLYSMRDGPCSTSSPSSSSISINNNRVVWLQRILDLLILMADATPKLMLGIRWLLAGAALLWWDRQELALTVGRPVGQDVGSTDSNTMTLSWLQSSSGGSKHDADAELLEMLEGDDDGDDDDDYGFGYGGGADGGDDGYDPEDENPMADSRFDEWHACYLEHSWDVQEAATTTTTTASDLSAQLDRTVLVLPDVVLYLAGPMSVVTWSAEHPASQITKRFLQLAQEQTVQPRERLFFIRLLRRLEDLVPDASKWVLLATSA</sequence>
<feature type="non-terminal residue" evidence="2">
    <location>
        <position position="1"/>
    </location>
</feature>
<protein>
    <submittedName>
        <fullName evidence="2">Uncharacterized protein</fullName>
    </submittedName>
</protein>
<dbReference type="OrthoDB" id="2430492at2759"/>
<dbReference type="Proteomes" id="UP000807716">
    <property type="component" value="Unassembled WGS sequence"/>
</dbReference>
<feature type="compositionally biased region" description="Acidic residues" evidence="1">
    <location>
        <begin position="644"/>
        <end position="654"/>
    </location>
</feature>
<proteinExistence type="predicted"/>
<gene>
    <name evidence="2" type="ORF">DFQ27_008828</name>
</gene>
<evidence type="ECO:0000313" key="2">
    <source>
        <dbReference type="EMBL" id="KAG0251346.1"/>
    </source>
</evidence>
<dbReference type="AlphaFoldDB" id="A0A9P6PSS0"/>